<keyword evidence="2" id="KW-0663">Pyridoxal phosphate</keyword>
<dbReference type="PANTHER" id="PTHR42735">
    <property type="match status" value="1"/>
</dbReference>
<dbReference type="InParanoid" id="F8PUP0"/>
<dbReference type="InterPro" id="IPR015421">
    <property type="entry name" value="PyrdxlP-dep_Trfase_major"/>
</dbReference>
<dbReference type="STRING" id="936435.F8PUP0"/>
<dbReference type="OMA" id="ANYEGLW"/>
<dbReference type="HOGENOM" id="CLU_005446_1_0_1"/>
<evidence type="ECO:0000256" key="1">
    <source>
        <dbReference type="ARBA" id="ARBA00001933"/>
    </source>
</evidence>
<dbReference type="Proteomes" id="UP000008063">
    <property type="component" value="Unassembled WGS sequence"/>
</dbReference>
<dbReference type="SUPFAM" id="SSF53383">
    <property type="entry name" value="PLP-dependent transferases"/>
    <property type="match status" value="1"/>
</dbReference>
<protein>
    <submittedName>
        <fullName evidence="4">Uncharacterized protein</fullName>
    </submittedName>
</protein>
<comment type="cofactor">
    <cofactor evidence="1">
        <name>pyridoxal 5'-phosphate</name>
        <dbReference type="ChEBI" id="CHEBI:597326"/>
    </cofactor>
</comment>
<dbReference type="AlphaFoldDB" id="F8PUP0"/>
<evidence type="ECO:0000256" key="3">
    <source>
        <dbReference type="ARBA" id="ARBA00023239"/>
    </source>
</evidence>
<evidence type="ECO:0000256" key="2">
    <source>
        <dbReference type="ARBA" id="ARBA00022898"/>
    </source>
</evidence>
<dbReference type="InterPro" id="IPR015424">
    <property type="entry name" value="PyrdxlP-dep_Trfase"/>
</dbReference>
<organism evidence="5">
    <name type="scientific">Serpula lacrymans var. lacrymans (strain S7.3)</name>
    <name type="common">Dry rot fungus</name>
    <dbReference type="NCBI Taxonomy" id="936435"/>
    <lineage>
        <taxon>Eukaryota</taxon>
        <taxon>Fungi</taxon>
        <taxon>Dikarya</taxon>
        <taxon>Basidiomycota</taxon>
        <taxon>Agaricomycotina</taxon>
        <taxon>Agaricomycetes</taxon>
        <taxon>Agaricomycetidae</taxon>
        <taxon>Boletales</taxon>
        <taxon>Coniophorineae</taxon>
        <taxon>Serpulaceae</taxon>
        <taxon>Serpula</taxon>
    </lineage>
</organism>
<evidence type="ECO:0000313" key="4">
    <source>
        <dbReference type="EMBL" id="EGO00448.1"/>
    </source>
</evidence>
<sequence length="620" mass="67494">MTCLQKRLKYLSDHLSAHSIPWFSPRYNGHTNSDTTLAATLGYILTMLWNQNNASPEGGPMSSIIEYIVGQQFCKLVGYGYDADALMTGWGHITCDGTKRHADGACAARNLKFYPLSFYLAITEGNLQTIASEFTVRLCDGTTKLLEDCYNEADTLGCPPWELLNLEVDVILELASRVTKEFGISPEYAENAVHPYLVQQIGENELEAKVKMSKSPVVLLRATNLPSWQISCYVTGIDMNDHLRKIKVDDDARLDTSDLKAKLDQCQRDCQSVYAVITIVGTAEHGAVDPLGDIIDTRKMYQANGLYFYGGYFATLLRQPSGSVSKAAPGLQVPSENSPHIAAMSSADSVTIDPHLAGFVPYPAGGLCFRNQQARFMLTTSAPYVNADSPHENMGVYGLEGSKPGAAPVAVYLSHSVIGLHSQGYGALLGEAAFTAVKMYCNWATMSLNDPDLIVTPFTRLLAERNGGDVQYILDNIVHKTNSEILDNPDASKLIKELGSDLVINLFACHFNVAPSTPNTDVQQANLLDYAMYEALSLLKHTDDAMSKKIIIGSTVLKSAKFGSALVNYKKRLGLGGDGDLRVISATSTSPLPISHNFVNEVANFSRDTAKGFIMVGANH</sequence>
<accession>F8PUP0</accession>
<dbReference type="Gene3D" id="3.40.640.10">
    <property type="entry name" value="Type I PLP-dependent aspartate aminotransferase-like (Major domain)"/>
    <property type="match status" value="2"/>
</dbReference>
<dbReference type="OrthoDB" id="2161780at2759"/>
<dbReference type="PANTHER" id="PTHR42735:SF4">
    <property type="entry name" value="PYRIDOXAL PHOSPHATE-DEPENDENT DECARBOXYLASE FAMILY PROTEIN"/>
    <property type="match status" value="1"/>
</dbReference>
<evidence type="ECO:0000313" key="5">
    <source>
        <dbReference type="Proteomes" id="UP000008063"/>
    </source>
</evidence>
<keyword evidence="5" id="KW-1185">Reference proteome</keyword>
<reference evidence="5" key="1">
    <citation type="journal article" date="2011" name="Science">
        <title>The plant cell wall-decomposing machinery underlies the functional diversity of forest fungi.</title>
        <authorList>
            <person name="Eastwood D.C."/>
            <person name="Floudas D."/>
            <person name="Binder M."/>
            <person name="Majcherczyk A."/>
            <person name="Schneider P."/>
            <person name="Aerts A."/>
            <person name="Asiegbu F.O."/>
            <person name="Baker S.E."/>
            <person name="Barry K."/>
            <person name="Bendiksby M."/>
            <person name="Blumentritt M."/>
            <person name="Coutinho P.M."/>
            <person name="Cullen D."/>
            <person name="de Vries R.P."/>
            <person name="Gathman A."/>
            <person name="Goodell B."/>
            <person name="Henrissat B."/>
            <person name="Ihrmark K."/>
            <person name="Kauserud H."/>
            <person name="Kohler A."/>
            <person name="LaButti K."/>
            <person name="Lapidus A."/>
            <person name="Lavin J.L."/>
            <person name="Lee Y.-H."/>
            <person name="Lindquist E."/>
            <person name="Lilly W."/>
            <person name="Lucas S."/>
            <person name="Morin E."/>
            <person name="Murat C."/>
            <person name="Oguiza J.A."/>
            <person name="Park J."/>
            <person name="Pisabarro A.G."/>
            <person name="Riley R."/>
            <person name="Rosling A."/>
            <person name="Salamov A."/>
            <person name="Schmidt O."/>
            <person name="Schmutz J."/>
            <person name="Skrede I."/>
            <person name="Stenlid J."/>
            <person name="Wiebenga A."/>
            <person name="Xie X."/>
            <person name="Kuees U."/>
            <person name="Hibbett D.S."/>
            <person name="Hoffmeister D."/>
            <person name="Hoegberg N."/>
            <person name="Martin F."/>
            <person name="Grigoriev I.V."/>
            <person name="Watkinson S.C."/>
        </authorList>
    </citation>
    <scope>NUCLEOTIDE SEQUENCE [LARGE SCALE GENOMIC DNA]</scope>
    <source>
        <strain evidence="5">strain S7.3</strain>
    </source>
</reference>
<dbReference type="eggNOG" id="KOG0629">
    <property type="taxonomic scope" value="Eukaryota"/>
</dbReference>
<dbReference type="EMBL" id="GL945479">
    <property type="protein sequence ID" value="EGO00448.1"/>
    <property type="molecule type" value="Genomic_DNA"/>
</dbReference>
<keyword evidence="3" id="KW-0456">Lyase</keyword>
<gene>
    <name evidence="4" type="ORF">SERLA73DRAFT_168192</name>
</gene>
<name>F8PUP0_SERL3</name>
<dbReference type="InterPro" id="IPR050477">
    <property type="entry name" value="GrpII_AminoAcid_Decarb"/>
</dbReference>
<proteinExistence type="predicted"/>